<comment type="caution">
    <text evidence="1">The sequence shown here is derived from an EMBL/GenBank/DDBJ whole genome shotgun (WGS) entry which is preliminary data.</text>
</comment>
<evidence type="ECO:0000313" key="1">
    <source>
        <dbReference type="EMBL" id="KAI9507978.1"/>
    </source>
</evidence>
<keyword evidence="2" id="KW-1185">Reference proteome</keyword>
<name>A0ACC0U8F9_9AGAM</name>
<reference evidence="1" key="1">
    <citation type="submission" date="2021-03" db="EMBL/GenBank/DDBJ databases">
        <title>Evolutionary priming and transition to the ectomycorrhizal habit in an iconic lineage of mushroom-forming fungi: is preadaptation a requirement?</title>
        <authorList>
            <consortium name="DOE Joint Genome Institute"/>
            <person name="Looney B.P."/>
            <person name="Miyauchi S."/>
            <person name="Morin E."/>
            <person name="Drula E."/>
            <person name="Courty P.E."/>
            <person name="Chicoki N."/>
            <person name="Fauchery L."/>
            <person name="Kohler A."/>
            <person name="Kuo A."/>
            <person name="LaButti K."/>
            <person name="Pangilinan J."/>
            <person name="Lipzen A."/>
            <person name="Riley R."/>
            <person name="Andreopoulos W."/>
            <person name="He G."/>
            <person name="Johnson J."/>
            <person name="Barry K.W."/>
            <person name="Grigoriev I.V."/>
            <person name="Nagy L."/>
            <person name="Hibbett D."/>
            <person name="Henrissat B."/>
            <person name="Matheny P.B."/>
            <person name="Labbe J."/>
            <person name="Martin A.F."/>
        </authorList>
    </citation>
    <scope>NUCLEOTIDE SEQUENCE</scope>
    <source>
        <strain evidence="1">BPL698</strain>
    </source>
</reference>
<accession>A0ACC0U8F9</accession>
<dbReference type="Proteomes" id="UP001207468">
    <property type="component" value="Unassembled WGS sequence"/>
</dbReference>
<sequence>MHSSLLFALASAWVCAAKTIIITVGGNTTDNGTTTFVPQSVDAVLGDVVLFNFTNGNHTATESTFAAPCIPAHETDPTINGFDSGFRYTQPGTSGTILTVPIINENANHTFWFYDYNTCGSGGVGVINDNESSTETLAGFTLVAFFTFCTLGISPVTGKHLRILPFFQRNAIRLNGTTSSDNTSTSIPTSSPATSSPSASARKSSAGHTFTVGAIGAIPLFIASLFV</sequence>
<dbReference type="EMBL" id="JAGFNK010000104">
    <property type="protein sequence ID" value="KAI9507978.1"/>
    <property type="molecule type" value="Genomic_DNA"/>
</dbReference>
<protein>
    <submittedName>
        <fullName evidence="1">Uncharacterized protein</fullName>
    </submittedName>
</protein>
<evidence type="ECO:0000313" key="2">
    <source>
        <dbReference type="Proteomes" id="UP001207468"/>
    </source>
</evidence>
<organism evidence="1 2">
    <name type="scientific">Russula earlei</name>
    <dbReference type="NCBI Taxonomy" id="71964"/>
    <lineage>
        <taxon>Eukaryota</taxon>
        <taxon>Fungi</taxon>
        <taxon>Dikarya</taxon>
        <taxon>Basidiomycota</taxon>
        <taxon>Agaricomycotina</taxon>
        <taxon>Agaricomycetes</taxon>
        <taxon>Russulales</taxon>
        <taxon>Russulaceae</taxon>
        <taxon>Russula</taxon>
    </lineage>
</organism>
<proteinExistence type="predicted"/>
<gene>
    <name evidence="1" type="ORF">F5148DRAFT_1376154</name>
</gene>